<dbReference type="PANTHER" id="PTHR20857">
    <property type="entry name" value="THIAMINE-PHOSPHATE PYROPHOSPHORYLASE"/>
    <property type="match status" value="1"/>
</dbReference>
<feature type="binding site" evidence="10">
    <location>
        <begin position="35"/>
        <end position="39"/>
    </location>
    <ligand>
        <name>4-amino-2-methyl-5-(diphosphooxymethyl)pyrimidine</name>
        <dbReference type="ChEBI" id="CHEBI:57841"/>
    </ligand>
</feature>
<dbReference type="GO" id="GO:0000287">
    <property type="term" value="F:magnesium ion binding"/>
    <property type="evidence" value="ECO:0007669"/>
    <property type="project" value="UniProtKB-UniRule"/>
</dbReference>
<comment type="catalytic activity">
    <reaction evidence="7 10 11">
        <text>4-methyl-5-(2-phosphooxyethyl)-thiazole + 4-amino-2-methyl-5-(diphosphooxymethyl)pyrimidine + H(+) = thiamine phosphate + diphosphate</text>
        <dbReference type="Rhea" id="RHEA:22328"/>
        <dbReference type="ChEBI" id="CHEBI:15378"/>
        <dbReference type="ChEBI" id="CHEBI:33019"/>
        <dbReference type="ChEBI" id="CHEBI:37575"/>
        <dbReference type="ChEBI" id="CHEBI:57841"/>
        <dbReference type="ChEBI" id="CHEBI:58296"/>
        <dbReference type="EC" id="2.5.1.3"/>
    </reaction>
</comment>
<dbReference type="EMBL" id="CP001686">
    <property type="protein sequence ID" value="ACV05376.1"/>
    <property type="molecule type" value="Genomic_DNA"/>
</dbReference>
<comment type="similarity">
    <text evidence="10 11">Belongs to the thiamine-phosphate synthase family.</text>
</comment>
<name>C7NJY9_KYTSD</name>
<evidence type="ECO:0000256" key="1">
    <source>
        <dbReference type="ARBA" id="ARBA00003814"/>
    </source>
</evidence>
<evidence type="ECO:0000256" key="8">
    <source>
        <dbReference type="ARBA" id="ARBA00047851"/>
    </source>
</evidence>
<feature type="binding site" evidence="10">
    <location>
        <position position="166"/>
    </location>
    <ligand>
        <name>2-[(2R,5Z)-2-carboxy-4-methylthiazol-5(2H)-ylidene]ethyl phosphate</name>
        <dbReference type="ChEBI" id="CHEBI:62899"/>
    </ligand>
</feature>
<comment type="cofactor">
    <cofactor evidence="10">
        <name>Mg(2+)</name>
        <dbReference type="ChEBI" id="CHEBI:18420"/>
    </cofactor>
    <text evidence="10">Binds 1 Mg(2+) ion per subunit.</text>
</comment>
<evidence type="ECO:0000256" key="11">
    <source>
        <dbReference type="RuleBase" id="RU003826"/>
    </source>
</evidence>
<dbReference type="InterPro" id="IPR036206">
    <property type="entry name" value="ThiamineP_synth_sf"/>
</dbReference>
<protein>
    <recommendedName>
        <fullName evidence="10">Thiamine-phosphate synthase</fullName>
        <shortName evidence="10">TP synthase</shortName>
        <shortName evidence="10">TPS</shortName>
        <ecNumber evidence="10">2.5.1.3</ecNumber>
    </recommendedName>
    <alternativeName>
        <fullName evidence="10">Thiamine-phosphate pyrophosphorylase</fullName>
        <shortName evidence="10">TMP pyrophosphorylase</shortName>
        <shortName evidence="10">TMP-PPase</shortName>
    </alternativeName>
</protein>
<dbReference type="HAMAP" id="MF_00097">
    <property type="entry name" value="TMP_synthase"/>
    <property type="match status" value="1"/>
</dbReference>
<dbReference type="GO" id="GO:0004789">
    <property type="term" value="F:thiamine-phosphate diphosphorylase activity"/>
    <property type="evidence" value="ECO:0007669"/>
    <property type="project" value="UniProtKB-UniRule"/>
</dbReference>
<accession>C7NJY9</accession>
<dbReference type="CDD" id="cd00564">
    <property type="entry name" value="TMP_TenI"/>
    <property type="match status" value="1"/>
</dbReference>
<evidence type="ECO:0000256" key="10">
    <source>
        <dbReference type="HAMAP-Rule" id="MF_00097"/>
    </source>
</evidence>
<evidence type="ECO:0000259" key="13">
    <source>
        <dbReference type="Pfam" id="PF02581"/>
    </source>
</evidence>
<dbReference type="AlphaFoldDB" id="C7NJY9"/>
<dbReference type="GO" id="GO:0009229">
    <property type="term" value="P:thiamine diphosphate biosynthetic process"/>
    <property type="evidence" value="ECO:0007669"/>
    <property type="project" value="UniProtKB-UniRule"/>
</dbReference>
<dbReference type="HOGENOM" id="CLU_018272_3_2_11"/>
<feature type="binding site" evidence="10">
    <location>
        <position position="67"/>
    </location>
    <ligand>
        <name>4-amino-2-methyl-5-(diphosphooxymethyl)pyrimidine</name>
        <dbReference type="ChEBI" id="CHEBI:57841"/>
    </ligand>
</feature>
<evidence type="ECO:0000256" key="2">
    <source>
        <dbReference type="ARBA" id="ARBA00005165"/>
    </source>
</evidence>
<feature type="domain" description="Thiamine phosphate synthase/TenI" evidence="13">
    <location>
        <begin position="5"/>
        <end position="189"/>
    </location>
</feature>
<keyword evidence="4 10" id="KW-0479">Metal-binding</keyword>
<dbReference type="PANTHER" id="PTHR20857:SF15">
    <property type="entry name" value="THIAMINE-PHOSPHATE SYNTHASE"/>
    <property type="match status" value="1"/>
</dbReference>
<dbReference type="UniPathway" id="UPA00060">
    <property type="reaction ID" value="UER00141"/>
</dbReference>
<keyword evidence="15" id="KW-1185">Reference proteome</keyword>
<evidence type="ECO:0000256" key="6">
    <source>
        <dbReference type="ARBA" id="ARBA00022977"/>
    </source>
</evidence>
<dbReference type="Proteomes" id="UP000006666">
    <property type="component" value="Chromosome"/>
</dbReference>
<dbReference type="EC" id="2.5.1.3" evidence="10"/>
<comment type="catalytic activity">
    <reaction evidence="9 10 11">
        <text>2-[(2R,5Z)-2-carboxy-4-methylthiazol-5(2H)-ylidene]ethyl phosphate + 4-amino-2-methyl-5-(diphosphooxymethyl)pyrimidine + 2 H(+) = thiamine phosphate + CO2 + diphosphate</text>
        <dbReference type="Rhea" id="RHEA:47844"/>
        <dbReference type="ChEBI" id="CHEBI:15378"/>
        <dbReference type="ChEBI" id="CHEBI:16526"/>
        <dbReference type="ChEBI" id="CHEBI:33019"/>
        <dbReference type="ChEBI" id="CHEBI:37575"/>
        <dbReference type="ChEBI" id="CHEBI:57841"/>
        <dbReference type="ChEBI" id="CHEBI:62899"/>
        <dbReference type="EC" id="2.5.1.3"/>
    </reaction>
</comment>
<dbReference type="FunFam" id="3.20.20.70:FF:000096">
    <property type="entry name" value="Thiamine-phosphate synthase"/>
    <property type="match status" value="1"/>
</dbReference>
<feature type="binding site" evidence="10">
    <location>
        <position position="68"/>
    </location>
    <ligand>
        <name>Mg(2+)</name>
        <dbReference type="ChEBI" id="CHEBI:18420"/>
    </ligand>
</feature>
<comment type="catalytic activity">
    <reaction evidence="8 10 11">
        <text>2-(2-carboxy-4-methylthiazol-5-yl)ethyl phosphate + 4-amino-2-methyl-5-(diphosphooxymethyl)pyrimidine + 2 H(+) = thiamine phosphate + CO2 + diphosphate</text>
        <dbReference type="Rhea" id="RHEA:47848"/>
        <dbReference type="ChEBI" id="CHEBI:15378"/>
        <dbReference type="ChEBI" id="CHEBI:16526"/>
        <dbReference type="ChEBI" id="CHEBI:33019"/>
        <dbReference type="ChEBI" id="CHEBI:37575"/>
        <dbReference type="ChEBI" id="CHEBI:57841"/>
        <dbReference type="ChEBI" id="CHEBI:62890"/>
        <dbReference type="EC" id="2.5.1.3"/>
    </reaction>
</comment>
<evidence type="ECO:0000313" key="15">
    <source>
        <dbReference type="Proteomes" id="UP000006666"/>
    </source>
</evidence>
<reference evidence="14 15" key="1">
    <citation type="journal article" date="2009" name="Stand. Genomic Sci.">
        <title>Complete genome sequence of Kytococcus sedentarius type strain (541).</title>
        <authorList>
            <person name="Sims D."/>
            <person name="Brettin T."/>
            <person name="Detter J.C."/>
            <person name="Han C."/>
            <person name="Lapidus A."/>
            <person name="Copeland A."/>
            <person name="Glavina Del Rio T."/>
            <person name="Nolan M."/>
            <person name="Chen F."/>
            <person name="Lucas S."/>
            <person name="Tice H."/>
            <person name="Cheng J.F."/>
            <person name="Bruce D."/>
            <person name="Goodwin L."/>
            <person name="Pitluck S."/>
            <person name="Ovchinnikova G."/>
            <person name="Pati A."/>
            <person name="Ivanova N."/>
            <person name="Mavrommatis K."/>
            <person name="Chen A."/>
            <person name="Palaniappan K."/>
            <person name="D'haeseleer P."/>
            <person name="Chain P."/>
            <person name="Bristow J."/>
            <person name="Eisen J.A."/>
            <person name="Markowitz V."/>
            <person name="Hugenholtz P."/>
            <person name="Schneider S."/>
            <person name="Goker M."/>
            <person name="Pukall R."/>
            <person name="Kyrpides N.C."/>
            <person name="Klenk H.P."/>
        </authorList>
    </citation>
    <scope>NUCLEOTIDE SEQUENCE [LARGE SCALE GENOMIC DNA]</scope>
    <source>
        <strain evidence="15">ATCC 14392 / DSM 20547 / JCM 11482 / CCUG 33030 / NBRC 15357 / NCTC 11040 / CCM 314 / 541</strain>
    </source>
</reference>
<comment type="function">
    <text evidence="1 10">Condenses 4-methyl-5-(beta-hydroxyethyl)thiazole monophosphate (THZ-P) and 2-methyl-4-amino-5-hydroxymethyl pyrimidine pyrophosphate (HMP-PP) to form thiamine monophosphate (TMP).</text>
</comment>
<comment type="pathway">
    <text evidence="2 10 12">Cofactor biosynthesis; thiamine diphosphate biosynthesis; thiamine phosphate from 4-amino-2-methyl-5-diphosphomethylpyrimidine and 4-methyl-5-(2-phosphoethyl)-thiazole: step 1/1.</text>
</comment>
<dbReference type="SUPFAM" id="SSF51391">
    <property type="entry name" value="Thiamin phosphate synthase"/>
    <property type="match status" value="1"/>
</dbReference>
<evidence type="ECO:0000256" key="7">
    <source>
        <dbReference type="ARBA" id="ARBA00047334"/>
    </source>
</evidence>
<dbReference type="GO" id="GO:0005737">
    <property type="term" value="C:cytoplasm"/>
    <property type="evidence" value="ECO:0007669"/>
    <property type="project" value="TreeGrafter"/>
</dbReference>
<evidence type="ECO:0000313" key="14">
    <source>
        <dbReference type="EMBL" id="ACV05376.1"/>
    </source>
</evidence>
<dbReference type="GO" id="GO:0009228">
    <property type="term" value="P:thiamine biosynthetic process"/>
    <property type="evidence" value="ECO:0007669"/>
    <property type="project" value="UniProtKB-KW"/>
</dbReference>
<keyword evidence="6 10" id="KW-0784">Thiamine biosynthesis</keyword>
<keyword evidence="3 10" id="KW-0808">Transferase</keyword>
<evidence type="ECO:0000256" key="12">
    <source>
        <dbReference type="RuleBase" id="RU004253"/>
    </source>
</evidence>
<evidence type="ECO:0000256" key="4">
    <source>
        <dbReference type="ARBA" id="ARBA00022723"/>
    </source>
</evidence>
<evidence type="ECO:0000256" key="3">
    <source>
        <dbReference type="ARBA" id="ARBA00022679"/>
    </source>
</evidence>
<feature type="binding site" evidence="10">
    <location>
        <position position="87"/>
    </location>
    <ligand>
        <name>Mg(2+)</name>
        <dbReference type="ChEBI" id="CHEBI:18420"/>
    </ligand>
</feature>
<keyword evidence="5 10" id="KW-0460">Magnesium</keyword>
<evidence type="ECO:0000256" key="5">
    <source>
        <dbReference type="ARBA" id="ARBA00022842"/>
    </source>
</evidence>
<dbReference type="InterPro" id="IPR022998">
    <property type="entry name" value="ThiamineP_synth_TenI"/>
</dbReference>
<feature type="binding site" evidence="10">
    <location>
        <position position="106"/>
    </location>
    <ligand>
        <name>4-amino-2-methyl-5-(diphosphooxymethyl)pyrimidine</name>
        <dbReference type="ChEBI" id="CHEBI:57841"/>
    </ligand>
</feature>
<dbReference type="InterPro" id="IPR034291">
    <property type="entry name" value="TMP_synthase"/>
</dbReference>
<organism evidence="14 15">
    <name type="scientific">Kytococcus sedentarius (strain ATCC 14392 / DSM 20547 / JCM 11482 / CCUG 33030 / NBRC 15357 / NCTC 11040 / CCM 314 / 541)</name>
    <name type="common">Micrococcus sedentarius</name>
    <dbReference type="NCBI Taxonomy" id="478801"/>
    <lineage>
        <taxon>Bacteria</taxon>
        <taxon>Bacillati</taxon>
        <taxon>Actinomycetota</taxon>
        <taxon>Actinomycetes</taxon>
        <taxon>Micrococcales</taxon>
        <taxon>Kytococcaceae</taxon>
        <taxon>Kytococcus</taxon>
    </lineage>
</organism>
<feature type="binding site" evidence="10">
    <location>
        <position position="138"/>
    </location>
    <ligand>
        <name>4-amino-2-methyl-5-(diphosphooxymethyl)pyrimidine</name>
        <dbReference type="ChEBI" id="CHEBI:57841"/>
    </ligand>
</feature>
<gene>
    <name evidence="10" type="primary">thiE</name>
    <name evidence="14" type="ordered locus">Ksed_02990</name>
</gene>
<dbReference type="InterPro" id="IPR013785">
    <property type="entry name" value="Aldolase_TIM"/>
</dbReference>
<proteinExistence type="inferred from homology"/>
<evidence type="ECO:0000256" key="9">
    <source>
        <dbReference type="ARBA" id="ARBA00047883"/>
    </source>
</evidence>
<dbReference type="KEGG" id="kse:Ksed_02990"/>
<dbReference type="STRING" id="478801.Ksed_02990"/>
<dbReference type="Pfam" id="PF02581">
    <property type="entry name" value="TMP-TENI"/>
    <property type="match status" value="1"/>
</dbReference>
<dbReference type="NCBIfam" id="TIGR00693">
    <property type="entry name" value="thiE"/>
    <property type="match status" value="1"/>
</dbReference>
<feature type="binding site" evidence="10">
    <location>
        <begin position="135"/>
        <end position="137"/>
    </location>
    <ligand>
        <name>2-[(2R,5Z)-2-carboxy-4-methylthiazol-5(2H)-ylidene]ethyl phosphate</name>
        <dbReference type="ChEBI" id="CHEBI:62899"/>
    </ligand>
</feature>
<dbReference type="Gene3D" id="3.20.20.70">
    <property type="entry name" value="Aldolase class I"/>
    <property type="match status" value="1"/>
</dbReference>
<dbReference type="eggNOG" id="COG0352">
    <property type="taxonomic scope" value="Bacteria"/>
</dbReference>
<sequence length="215" mass="21641">MDLSLYLVTDSAMAGSRGLADVVARAVAAGVTCVQLREKAASDEEVVALGRQLVEMLAGTGVPLLIDDRVHLVHPIGADGVHIGQEDTPPTAARAALGPEAIIGLSVHDAAQVDAANALPPATLDYIGLGPVWATGTKDGHAPPIGPEGLADLRRRSHHPAVAIGGVKAHTLAELAGSGVEGVAVVSAICAAADVPAATRELREALAASPLQGEL</sequence>
<feature type="binding site" evidence="10">
    <location>
        <begin position="186"/>
        <end position="187"/>
    </location>
    <ligand>
        <name>2-[(2R,5Z)-2-carboxy-4-methylthiazol-5(2H)-ylidene]ethyl phosphate</name>
        <dbReference type="ChEBI" id="CHEBI:62899"/>
    </ligand>
</feature>